<dbReference type="InterPro" id="IPR018253">
    <property type="entry name" value="DnaJ_domain_CS"/>
</dbReference>
<dbReference type="InterPro" id="IPR036869">
    <property type="entry name" value="J_dom_sf"/>
</dbReference>
<proteinExistence type="predicted"/>
<sequence>MDHAQPAPLLSSLYLSSASASLSRKPPRSARTPNISHATAEFVNHYAVMGLDIWASYDDIVHAHRKLRAEYFKTDAGMYRKLQAAFDLLADREARSVYDKQYRTIMGVQPPLPLPSCENENDNALALAIEEDLELSPAAPATGTAEMVHDEQGFLADKQYESEVSKKVKYIPVIGTRPYHSYIPIHTDYTDRATHPRMLCARPKYVLVRAKLSKP</sequence>
<dbReference type="AlphaFoldDB" id="A0A6A6DDK7"/>
<reference evidence="2" key="1">
    <citation type="journal article" date="2020" name="Stud. Mycol.">
        <title>101 Dothideomycetes genomes: a test case for predicting lifestyles and emergence of pathogens.</title>
        <authorList>
            <person name="Haridas S."/>
            <person name="Albert R."/>
            <person name="Binder M."/>
            <person name="Bloem J."/>
            <person name="Labutti K."/>
            <person name="Salamov A."/>
            <person name="Andreopoulos B."/>
            <person name="Baker S."/>
            <person name="Barry K."/>
            <person name="Bills G."/>
            <person name="Bluhm B."/>
            <person name="Cannon C."/>
            <person name="Castanera R."/>
            <person name="Culley D."/>
            <person name="Daum C."/>
            <person name="Ezra D."/>
            <person name="Gonzalez J."/>
            <person name="Henrissat B."/>
            <person name="Kuo A."/>
            <person name="Liang C."/>
            <person name="Lipzen A."/>
            <person name="Lutzoni F."/>
            <person name="Magnuson J."/>
            <person name="Mondo S."/>
            <person name="Nolan M."/>
            <person name="Ohm R."/>
            <person name="Pangilinan J."/>
            <person name="Park H.-J."/>
            <person name="Ramirez L."/>
            <person name="Alfaro M."/>
            <person name="Sun H."/>
            <person name="Tritt A."/>
            <person name="Yoshinaga Y."/>
            <person name="Zwiers L.-H."/>
            <person name="Turgeon B."/>
            <person name="Goodwin S."/>
            <person name="Spatafora J."/>
            <person name="Crous P."/>
            <person name="Grigoriev I."/>
        </authorList>
    </citation>
    <scope>NUCLEOTIDE SEQUENCE</scope>
    <source>
        <strain evidence="2">CBS 207.26</strain>
    </source>
</reference>
<organism evidence="2 3">
    <name type="scientific">Zopfia rhizophila CBS 207.26</name>
    <dbReference type="NCBI Taxonomy" id="1314779"/>
    <lineage>
        <taxon>Eukaryota</taxon>
        <taxon>Fungi</taxon>
        <taxon>Dikarya</taxon>
        <taxon>Ascomycota</taxon>
        <taxon>Pezizomycotina</taxon>
        <taxon>Dothideomycetes</taxon>
        <taxon>Dothideomycetes incertae sedis</taxon>
        <taxon>Zopfiaceae</taxon>
        <taxon>Zopfia</taxon>
    </lineage>
</organism>
<protein>
    <recommendedName>
        <fullName evidence="1">J domain-containing protein</fullName>
    </recommendedName>
</protein>
<feature type="domain" description="J" evidence="1">
    <location>
        <begin position="44"/>
        <end position="102"/>
    </location>
</feature>
<evidence type="ECO:0000259" key="1">
    <source>
        <dbReference type="PROSITE" id="PS50076"/>
    </source>
</evidence>
<dbReference type="PROSITE" id="PS50076">
    <property type="entry name" value="DNAJ_2"/>
    <property type="match status" value="1"/>
</dbReference>
<evidence type="ECO:0000313" key="3">
    <source>
        <dbReference type="Proteomes" id="UP000800200"/>
    </source>
</evidence>
<gene>
    <name evidence="2" type="ORF">K469DRAFT_697399</name>
</gene>
<dbReference type="Gene3D" id="1.10.287.110">
    <property type="entry name" value="DnaJ domain"/>
    <property type="match status" value="1"/>
</dbReference>
<dbReference type="InterPro" id="IPR001623">
    <property type="entry name" value="DnaJ_domain"/>
</dbReference>
<name>A0A6A6DDK7_9PEZI</name>
<dbReference type="Proteomes" id="UP000800200">
    <property type="component" value="Unassembled WGS sequence"/>
</dbReference>
<accession>A0A6A6DDK7</accession>
<dbReference type="EMBL" id="ML994692">
    <property type="protein sequence ID" value="KAF2177195.1"/>
    <property type="molecule type" value="Genomic_DNA"/>
</dbReference>
<keyword evidence="3" id="KW-1185">Reference proteome</keyword>
<dbReference type="PROSITE" id="PS00636">
    <property type="entry name" value="DNAJ_1"/>
    <property type="match status" value="1"/>
</dbReference>
<evidence type="ECO:0000313" key="2">
    <source>
        <dbReference type="EMBL" id="KAF2177195.1"/>
    </source>
</evidence>
<dbReference type="SUPFAM" id="SSF46565">
    <property type="entry name" value="Chaperone J-domain"/>
    <property type="match status" value="1"/>
</dbReference>
<dbReference type="OrthoDB" id="10250354at2759"/>